<reference evidence="1" key="2">
    <citation type="submission" date="2025-09" db="UniProtKB">
        <authorList>
            <consortium name="Ensembl"/>
        </authorList>
    </citation>
    <scope>IDENTIFICATION</scope>
</reference>
<evidence type="ECO:0000313" key="2">
    <source>
        <dbReference type="Proteomes" id="UP000694414"/>
    </source>
</evidence>
<proteinExistence type="predicted"/>
<evidence type="ECO:0000313" key="1">
    <source>
        <dbReference type="Ensembl" id="ENSPSMP00000015534.1"/>
    </source>
</evidence>
<dbReference type="AlphaFoldDB" id="A0A8C9DK37"/>
<accession>A0A8C9DK37</accession>
<dbReference type="Proteomes" id="UP000694414">
    <property type="component" value="Unplaced"/>
</dbReference>
<protein>
    <submittedName>
        <fullName evidence="1">Uncharacterized protein</fullName>
    </submittedName>
</protein>
<keyword evidence="2" id="KW-1185">Reference proteome</keyword>
<organism evidence="1 2">
    <name type="scientific">Prolemur simus</name>
    <name type="common">Greater bamboo lemur</name>
    <name type="synonym">Hapalemur simus</name>
    <dbReference type="NCBI Taxonomy" id="1328070"/>
    <lineage>
        <taxon>Eukaryota</taxon>
        <taxon>Metazoa</taxon>
        <taxon>Chordata</taxon>
        <taxon>Craniata</taxon>
        <taxon>Vertebrata</taxon>
        <taxon>Euteleostomi</taxon>
        <taxon>Mammalia</taxon>
        <taxon>Eutheria</taxon>
        <taxon>Euarchontoglires</taxon>
        <taxon>Primates</taxon>
        <taxon>Strepsirrhini</taxon>
        <taxon>Lemuriformes</taxon>
        <taxon>Lemuridae</taxon>
        <taxon>Prolemur</taxon>
    </lineage>
</organism>
<sequence length="69" mass="7872">MSTCGNQDKGPHLPPPRKQNLLFCPKSKLHIHRGEISKIMQEHQEESFRKRGLFAGHCLSVPSFDDDIC</sequence>
<name>A0A8C9DK37_PROSS</name>
<dbReference type="Ensembl" id="ENSPSMT00000018024.1">
    <property type="protein sequence ID" value="ENSPSMP00000015534.1"/>
    <property type="gene ID" value="ENSPSMG00000011053.1"/>
</dbReference>
<reference evidence="1" key="1">
    <citation type="submission" date="2025-08" db="UniProtKB">
        <authorList>
            <consortium name="Ensembl"/>
        </authorList>
    </citation>
    <scope>IDENTIFICATION</scope>
</reference>